<dbReference type="AlphaFoldDB" id="A0A3N4LWH7"/>
<feature type="region of interest" description="Disordered" evidence="2">
    <location>
        <begin position="1232"/>
        <end position="1251"/>
    </location>
</feature>
<evidence type="ECO:0000256" key="1">
    <source>
        <dbReference type="SAM" id="Coils"/>
    </source>
</evidence>
<proteinExistence type="predicted"/>
<dbReference type="InParanoid" id="A0A3N4LWH7"/>
<dbReference type="EMBL" id="ML121532">
    <property type="protein sequence ID" value="RPB27253.1"/>
    <property type="molecule type" value="Genomic_DNA"/>
</dbReference>
<sequence length="1251" mass="142648">MVPQAHNFPYHYNNIRNTLYFGEIPYEPNIHRSSIIPYGYRVLEDGSSPNDNIPHDHNSYSANASQGPADGTPGLTTGNSSFTGPPQYDGLRPRANTAPLLRPSDRQTFTENQYLDLQKSLVLYIKEIENLKMEISELKLQNDSLKDRSSNSGGRSGTIKTRDDYRKKISSLTYEKRSMKKRLLQERVDRKCRYQVYEARIMAKYNDLNSVVVNLKKLNRGLEEKLSIAEDKVAKCLTKRQELSKEIECVKDMMTTLVDDRDSLREQLSQKERTEAKPNPDQKSTDIMELYVSELHIENQKLRDDKAEADRILQTIEEERRELQKTMALNNQTVMELQSKEQDLTRTVESQKRALKRSQGHDHTSDLADKYREELDRLRESHNTLSKLNAEHKETIKKVVSLRTILPRTEREVEELFNEFGDLGPAIASDELERLQTQLMRVVTERNNELLNLHKANKELQTALTRWLDAAEMARKSLDMERNKIKDLKAQYRALDEELRNARIRFAGEVEGTRKVFQEKYSQLEARLQEEVEKQQQSARERDMESKTMIDEVKKLRLWGRDLTQKLEITINGLKREKELRASAQAEKRHAEAAMLEYSGKLAAAEESLRLLNIELDKLRGDNNSLEVAVIKKKQEAIVQQNVIVELTQKVNGLEDKLYVSEEECSRIQKVNEALNLEAESLRNMSQALAMNTPPKVQAGKLEERVGIRSKGHDEDGQSPNMETGRTMEELKDELERARKALMKVSDSLVVAKNQVWNAVVMLAASGAQTCNSTWELPVREDQVKNKVSGRSYLTLLRAAKSFYHELLLVKQQNQELSHLLSIDNLSQAYFALLADYATLVKRLLVANLGSFPEQLPAELDGKRPWRVSGTCPIQRGDLKYWKSIVFDFLEISSAVPEDGVQPESPTAFPVEDRFGLARNGQNRWFDLQEVDRIMDKHREYAKKHEGVGHDGLGCIPLVIGMRVAGTEPLEKMVLIPKRVLNTWVHGSPELVKDIVTYLRVLEHGKMDFWENQYKNKGVFEFEWEKFFSEMEEKAKDRPRSIYEGGGGWLALRKDIQKIDPPRMSVWFPDDEKTKSDVAVGSRKCRRCTEISGAESKFFEQLNMPQKAAAAVSQVDSSSKSVAGENQEDIAVGSPNAAEEHSARKEGNGGKISDEFDDVEQSGSGVGAGAGENLESDEGWKKTKDGAFIEFKEADENERANYNLCKCICNTDGVEGNYKSCEQCVGREEGKVERDGGWKQQVEEKVNDGGQ</sequence>
<reference evidence="3 4" key="1">
    <citation type="journal article" date="2018" name="Nat. Ecol. Evol.">
        <title>Pezizomycetes genomes reveal the molecular basis of ectomycorrhizal truffle lifestyle.</title>
        <authorList>
            <person name="Murat C."/>
            <person name="Payen T."/>
            <person name="Noel B."/>
            <person name="Kuo A."/>
            <person name="Morin E."/>
            <person name="Chen J."/>
            <person name="Kohler A."/>
            <person name="Krizsan K."/>
            <person name="Balestrini R."/>
            <person name="Da Silva C."/>
            <person name="Montanini B."/>
            <person name="Hainaut M."/>
            <person name="Levati E."/>
            <person name="Barry K.W."/>
            <person name="Belfiori B."/>
            <person name="Cichocki N."/>
            <person name="Clum A."/>
            <person name="Dockter R.B."/>
            <person name="Fauchery L."/>
            <person name="Guy J."/>
            <person name="Iotti M."/>
            <person name="Le Tacon F."/>
            <person name="Lindquist E.A."/>
            <person name="Lipzen A."/>
            <person name="Malagnac F."/>
            <person name="Mello A."/>
            <person name="Molinier V."/>
            <person name="Miyauchi S."/>
            <person name="Poulain J."/>
            <person name="Riccioni C."/>
            <person name="Rubini A."/>
            <person name="Sitrit Y."/>
            <person name="Splivallo R."/>
            <person name="Traeger S."/>
            <person name="Wang M."/>
            <person name="Zifcakova L."/>
            <person name="Wipf D."/>
            <person name="Zambonelli A."/>
            <person name="Paolocci F."/>
            <person name="Nowrousian M."/>
            <person name="Ottonello S."/>
            <person name="Baldrian P."/>
            <person name="Spatafora J.W."/>
            <person name="Henrissat B."/>
            <person name="Nagy L.G."/>
            <person name="Aury J.M."/>
            <person name="Wincker P."/>
            <person name="Grigoriev I.V."/>
            <person name="Bonfante P."/>
            <person name="Martin F.M."/>
        </authorList>
    </citation>
    <scope>NUCLEOTIDE SEQUENCE [LARGE SCALE GENOMIC DNA]</scope>
    <source>
        <strain evidence="3 4">ATCC MYA-4762</strain>
    </source>
</reference>
<protein>
    <submittedName>
        <fullName evidence="3">Uncharacterized protein</fullName>
    </submittedName>
</protein>
<keyword evidence="1" id="KW-0175">Coiled coil</keyword>
<feature type="compositionally biased region" description="Polar residues" evidence="2">
    <location>
        <begin position="74"/>
        <end position="84"/>
    </location>
</feature>
<feature type="coiled-coil region" evidence="1">
    <location>
        <begin position="721"/>
        <end position="748"/>
    </location>
</feature>
<feature type="coiled-coil region" evidence="1">
    <location>
        <begin position="205"/>
        <end position="274"/>
    </location>
</feature>
<evidence type="ECO:0000256" key="2">
    <source>
        <dbReference type="SAM" id="MobiDB-lite"/>
    </source>
</evidence>
<feature type="compositionally biased region" description="Basic and acidic residues" evidence="2">
    <location>
        <begin position="1138"/>
        <end position="1154"/>
    </location>
</feature>
<feature type="region of interest" description="Disordered" evidence="2">
    <location>
        <begin position="1119"/>
        <end position="1181"/>
    </location>
</feature>
<dbReference type="Proteomes" id="UP000267821">
    <property type="component" value="Unassembled WGS sequence"/>
</dbReference>
<keyword evidence="4" id="KW-1185">Reference proteome</keyword>
<feature type="coiled-coil region" evidence="1">
    <location>
        <begin position="471"/>
        <end position="541"/>
    </location>
</feature>
<organism evidence="3 4">
    <name type="scientific">Terfezia boudieri ATCC MYA-4762</name>
    <dbReference type="NCBI Taxonomy" id="1051890"/>
    <lineage>
        <taxon>Eukaryota</taxon>
        <taxon>Fungi</taxon>
        <taxon>Dikarya</taxon>
        <taxon>Ascomycota</taxon>
        <taxon>Pezizomycotina</taxon>
        <taxon>Pezizomycetes</taxon>
        <taxon>Pezizales</taxon>
        <taxon>Pezizaceae</taxon>
        <taxon>Terfezia</taxon>
    </lineage>
</organism>
<accession>A0A3N4LWH7</accession>
<evidence type="ECO:0000313" key="4">
    <source>
        <dbReference type="Proteomes" id="UP000267821"/>
    </source>
</evidence>
<dbReference type="OrthoDB" id="10384307at2759"/>
<feature type="region of interest" description="Disordered" evidence="2">
    <location>
        <begin position="47"/>
        <end position="105"/>
    </location>
</feature>
<feature type="coiled-coil region" evidence="1">
    <location>
        <begin position="299"/>
        <end position="395"/>
    </location>
</feature>
<feature type="coiled-coil region" evidence="1">
    <location>
        <begin position="574"/>
        <end position="692"/>
    </location>
</feature>
<evidence type="ECO:0000313" key="3">
    <source>
        <dbReference type="EMBL" id="RPB27253.1"/>
    </source>
</evidence>
<gene>
    <name evidence="3" type="ORF">L211DRAFT_866119</name>
</gene>
<dbReference type="STRING" id="1051890.A0A3N4LWH7"/>
<name>A0A3N4LWH7_9PEZI</name>
<feature type="coiled-coil region" evidence="1">
    <location>
        <begin position="121"/>
        <end position="148"/>
    </location>
</feature>